<feature type="compositionally biased region" description="Basic and acidic residues" evidence="1">
    <location>
        <begin position="60"/>
        <end position="70"/>
    </location>
</feature>
<evidence type="ECO:0000313" key="3">
    <source>
        <dbReference type="Proteomes" id="UP001066276"/>
    </source>
</evidence>
<accession>A0AAV7WBH9</accession>
<evidence type="ECO:0000313" key="2">
    <source>
        <dbReference type="EMBL" id="KAJ1210366.1"/>
    </source>
</evidence>
<dbReference type="AlphaFoldDB" id="A0AAV7WBH9"/>
<sequence length="154" mass="17291">MKGSRRSSFLPQQQADPSGFDDPASAATSDPEVQHPSTNPHPGHIEQSENFRAMPRLHRRDGSEEKGADVWHRVSWRLAVEKEEDRKTALQVGPKTRQETLPAACILEPVAREAPSADSGHAWGKAWPLQVRASHREEGRRRMKKAQKGKYKGE</sequence>
<reference evidence="2" key="1">
    <citation type="journal article" date="2022" name="bioRxiv">
        <title>Sequencing and chromosome-scale assembly of the giantPleurodeles waltlgenome.</title>
        <authorList>
            <person name="Brown T."/>
            <person name="Elewa A."/>
            <person name="Iarovenko S."/>
            <person name="Subramanian E."/>
            <person name="Araus A.J."/>
            <person name="Petzold A."/>
            <person name="Susuki M."/>
            <person name="Suzuki K.-i.T."/>
            <person name="Hayashi T."/>
            <person name="Toyoda A."/>
            <person name="Oliveira C."/>
            <person name="Osipova E."/>
            <person name="Leigh N.D."/>
            <person name="Simon A."/>
            <person name="Yun M.H."/>
        </authorList>
    </citation>
    <scope>NUCLEOTIDE SEQUENCE</scope>
    <source>
        <strain evidence="2">20211129_DDA</strain>
        <tissue evidence="2">Liver</tissue>
    </source>
</reference>
<dbReference type="EMBL" id="JANPWB010000002">
    <property type="protein sequence ID" value="KAJ1210366.1"/>
    <property type="molecule type" value="Genomic_DNA"/>
</dbReference>
<keyword evidence="3" id="KW-1185">Reference proteome</keyword>
<organism evidence="2 3">
    <name type="scientific">Pleurodeles waltl</name>
    <name type="common">Iberian ribbed newt</name>
    <dbReference type="NCBI Taxonomy" id="8319"/>
    <lineage>
        <taxon>Eukaryota</taxon>
        <taxon>Metazoa</taxon>
        <taxon>Chordata</taxon>
        <taxon>Craniata</taxon>
        <taxon>Vertebrata</taxon>
        <taxon>Euteleostomi</taxon>
        <taxon>Amphibia</taxon>
        <taxon>Batrachia</taxon>
        <taxon>Caudata</taxon>
        <taxon>Salamandroidea</taxon>
        <taxon>Salamandridae</taxon>
        <taxon>Pleurodelinae</taxon>
        <taxon>Pleurodeles</taxon>
    </lineage>
</organism>
<feature type="compositionally biased region" description="Polar residues" evidence="1">
    <location>
        <begin position="1"/>
        <end position="16"/>
    </location>
</feature>
<gene>
    <name evidence="2" type="ORF">NDU88_005730</name>
</gene>
<name>A0AAV7WBH9_PLEWA</name>
<comment type="caution">
    <text evidence="2">The sequence shown here is derived from an EMBL/GenBank/DDBJ whole genome shotgun (WGS) entry which is preliminary data.</text>
</comment>
<protein>
    <submittedName>
        <fullName evidence="2">Uncharacterized protein</fullName>
    </submittedName>
</protein>
<feature type="region of interest" description="Disordered" evidence="1">
    <location>
        <begin position="133"/>
        <end position="154"/>
    </location>
</feature>
<evidence type="ECO:0000256" key="1">
    <source>
        <dbReference type="SAM" id="MobiDB-lite"/>
    </source>
</evidence>
<feature type="region of interest" description="Disordered" evidence="1">
    <location>
        <begin position="1"/>
        <end position="70"/>
    </location>
</feature>
<proteinExistence type="predicted"/>
<feature type="compositionally biased region" description="Basic residues" evidence="1">
    <location>
        <begin position="141"/>
        <end position="154"/>
    </location>
</feature>
<dbReference type="Proteomes" id="UP001066276">
    <property type="component" value="Chromosome 1_2"/>
</dbReference>